<protein>
    <submittedName>
        <fullName evidence="1">24274_t:CDS:1</fullName>
    </submittedName>
</protein>
<organism evidence="1 2">
    <name type="scientific">Racocetra persica</name>
    <dbReference type="NCBI Taxonomy" id="160502"/>
    <lineage>
        <taxon>Eukaryota</taxon>
        <taxon>Fungi</taxon>
        <taxon>Fungi incertae sedis</taxon>
        <taxon>Mucoromycota</taxon>
        <taxon>Glomeromycotina</taxon>
        <taxon>Glomeromycetes</taxon>
        <taxon>Diversisporales</taxon>
        <taxon>Gigasporaceae</taxon>
        <taxon>Racocetra</taxon>
    </lineage>
</organism>
<keyword evidence="2" id="KW-1185">Reference proteome</keyword>
<dbReference type="Proteomes" id="UP000789920">
    <property type="component" value="Unassembled WGS sequence"/>
</dbReference>
<evidence type="ECO:0000313" key="1">
    <source>
        <dbReference type="EMBL" id="CAG8513353.1"/>
    </source>
</evidence>
<evidence type="ECO:0000313" key="2">
    <source>
        <dbReference type="Proteomes" id="UP000789920"/>
    </source>
</evidence>
<proteinExistence type="predicted"/>
<sequence length="124" mass="13948">MTVKVNWIGVPVPKNVTVRQFYEELIVGNIVPEVQLNNEDCLEPVKAEFSSNQNGPFNVVSMECNMIEAIEAWGNRVQYYQTNSSISLLSEPINIFSQMMDDAASLNHLPTFTISEHSNALDKL</sequence>
<reference evidence="1" key="1">
    <citation type="submission" date="2021-06" db="EMBL/GenBank/DDBJ databases">
        <authorList>
            <person name="Kallberg Y."/>
            <person name="Tangrot J."/>
            <person name="Rosling A."/>
        </authorList>
    </citation>
    <scope>NUCLEOTIDE SEQUENCE</scope>
    <source>
        <strain evidence="1">MA461A</strain>
    </source>
</reference>
<comment type="caution">
    <text evidence="1">The sequence shown here is derived from an EMBL/GenBank/DDBJ whole genome shotgun (WGS) entry which is preliminary data.</text>
</comment>
<name>A0ACA9L6X9_9GLOM</name>
<gene>
    <name evidence="1" type="ORF">RPERSI_LOCUS2359</name>
</gene>
<dbReference type="EMBL" id="CAJVQC010002560">
    <property type="protein sequence ID" value="CAG8513353.1"/>
    <property type="molecule type" value="Genomic_DNA"/>
</dbReference>
<accession>A0ACA9L6X9</accession>